<dbReference type="SUPFAM" id="SSF103473">
    <property type="entry name" value="MFS general substrate transporter"/>
    <property type="match status" value="1"/>
</dbReference>
<protein>
    <submittedName>
        <fullName evidence="9">MFS transporter</fullName>
    </submittedName>
</protein>
<feature type="transmembrane region" description="Helical" evidence="7">
    <location>
        <begin position="150"/>
        <end position="173"/>
    </location>
</feature>
<sequence>MAGCGAMRMLALLKNPRFLVMLALGFSAGAPLPLLLGILRRWMTESGISLTEIGMTALIGLPYSLKFLWSPLLDNARPPLFRAWGRRRGWLAVIQPLLMLAILAMGMTDPAVAPLATVCAAIAVAFLSASQDIVIDAYRIEMLEEREQGFGLAGYVWGYRLALLAVGAGVLALSEQWGWSLAFAYAAALVLVGFAAVWLGPDVLSPRPPAPLGDLATRLRIAVVHPFTDFMRRRYWLPILLFVALFKLGEALAAVMVTPFQAQLGFTRTEVAQVGSVFGLIATLLGALAGGWLVARIGTARALVLTGLAQMLSNVMYIWLAYAGHDMTVFYLQTGVENFTDGLADAAFLTYLSALTSRAFTATQYALLSSLAAVGTRTVGAFSGSLAEALGWPGFFTLTMLAALPAMGIMLFLLRRLPPPPRPAVLATAGGPEVG</sequence>
<proteinExistence type="inferred from homology"/>
<dbReference type="InterPro" id="IPR020846">
    <property type="entry name" value="MFS_dom"/>
</dbReference>
<evidence type="ECO:0000313" key="9">
    <source>
        <dbReference type="EMBL" id="MCI0752855.1"/>
    </source>
</evidence>
<reference evidence="9 10" key="1">
    <citation type="submission" date="2022-03" db="EMBL/GenBank/DDBJ databases">
        <title>Complete genome analysis of Roseomonas KG 17.1 : a prolific producer of plant growth promoters.</title>
        <authorList>
            <person name="Saadouli I."/>
            <person name="Najjari A."/>
            <person name="Mosbah A."/>
            <person name="Ouzari H.I."/>
        </authorList>
    </citation>
    <scope>NUCLEOTIDE SEQUENCE [LARGE SCALE GENOMIC DNA]</scope>
    <source>
        <strain evidence="9 10">KG17-1</strain>
    </source>
</reference>
<evidence type="ECO:0000256" key="2">
    <source>
        <dbReference type="ARBA" id="ARBA00008335"/>
    </source>
</evidence>
<evidence type="ECO:0000256" key="1">
    <source>
        <dbReference type="ARBA" id="ARBA00004141"/>
    </source>
</evidence>
<dbReference type="NCBIfam" id="TIGR00901">
    <property type="entry name" value="2A0125"/>
    <property type="match status" value="1"/>
</dbReference>
<feature type="transmembrane region" description="Helical" evidence="7">
    <location>
        <begin position="179"/>
        <end position="199"/>
    </location>
</feature>
<dbReference type="PANTHER" id="PTHR12778">
    <property type="entry name" value="SOLUTE CARRIER FAMILY 33 ACETYL-COA TRANSPORTER -RELATED"/>
    <property type="match status" value="1"/>
</dbReference>
<dbReference type="RefSeq" id="WP_241792534.1">
    <property type="nucleotide sequence ID" value="NZ_JALBUU010000004.1"/>
</dbReference>
<keyword evidence="5 7" id="KW-1133">Transmembrane helix</keyword>
<organism evidence="9 10">
    <name type="scientific">Teichococcus vastitatis</name>
    <dbReference type="NCBI Taxonomy" id="2307076"/>
    <lineage>
        <taxon>Bacteria</taxon>
        <taxon>Pseudomonadati</taxon>
        <taxon>Pseudomonadota</taxon>
        <taxon>Alphaproteobacteria</taxon>
        <taxon>Acetobacterales</taxon>
        <taxon>Roseomonadaceae</taxon>
        <taxon>Roseomonas</taxon>
    </lineage>
</organism>
<evidence type="ECO:0000256" key="7">
    <source>
        <dbReference type="SAM" id="Phobius"/>
    </source>
</evidence>
<gene>
    <name evidence="9" type="ORF">MON41_03645</name>
</gene>
<dbReference type="Proteomes" id="UP001201985">
    <property type="component" value="Unassembled WGS sequence"/>
</dbReference>
<feature type="transmembrane region" description="Helical" evidence="7">
    <location>
        <begin position="302"/>
        <end position="322"/>
    </location>
</feature>
<name>A0ABS9W0M6_9PROT</name>
<comment type="subcellular location">
    <subcellularLocation>
        <location evidence="1">Membrane</location>
        <topology evidence="1">Multi-pass membrane protein</topology>
    </subcellularLocation>
</comment>
<evidence type="ECO:0000256" key="5">
    <source>
        <dbReference type="ARBA" id="ARBA00022989"/>
    </source>
</evidence>
<evidence type="ECO:0000256" key="3">
    <source>
        <dbReference type="ARBA" id="ARBA00022448"/>
    </source>
</evidence>
<comment type="similarity">
    <text evidence="2">Belongs to the major facilitator superfamily.</text>
</comment>
<dbReference type="Gene3D" id="1.20.1250.20">
    <property type="entry name" value="MFS general substrate transporter like domains"/>
    <property type="match status" value="2"/>
</dbReference>
<feature type="transmembrane region" description="Helical" evidence="7">
    <location>
        <begin position="235"/>
        <end position="257"/>
    </location>
</feature>
<feature type="transmembrane region" description="Helical" evidence="7">
    <location>
        <begin position="111"/>
        <end position="129"/>
    </location>
</feature>
<dbReference type="Pfam" id="PF07690">
    <property type="entry name" value="MFS_1"/>
    <property type="match status" value="1"/>
</dbReference>
<keyword evidence="6 7" id="KW-0472">Membrane</keyword>
<accession>A0ABS9W0M6</accession>
<evidence type="ECO:0000256" key="4">
    <source>
        <dbReference type="ARBA" id="ARBA00022692"/>
    </source>
</evidence>
<keyword evidence="10" id="KW-1185">Reference proteome</keyword>
<keyword evidence="4 7" id="KW-0812">Transmembrane</keyword>
<feature type="transmembrane region" description="Helical" evidence="7">
    <location>
        <begin position="89"/>
        <end position="105"/>
    </location>
</feature>
<dbReference type="EMBL" id="JALBUU010000004">
    <property type="protein sequence ID" value="MCI0752855.1"/>
    <property type="molecule type" value="Genomic_DNA"/>
</dbReference>
<dbReference type="InterPro" id="IPR011701">
    <property type="entry name" value="MFS"/>
</dbReference>
<dbReference type="InterPro" id="IPR036259">
    <property type="entry name" value="MFS_trans_sf"/>
</dbReference>
<feature type="transmembrane region" description="Helical" evidence="7">
    <location>
        <begin position="392"/>
        <end position="414"/>
    </location>
</feature>
<dbReference type="PANTHER" id="PTHR12778:SF10">
    <property type="entry name" value="MAJOR FACILITATOR SUPERFAMILY DOMAIN-CONTAINING PROTEIN 3"/>
    <property type="match status" value="1"/>
</dbReference>
<evidence type="ECO:0000313" key="10">
    <source>
        <dbReference type="Proteomes" id="UP001201985"/>
    </source>
</evidence>
<feature type="transmembrane region" description="Helical" evidence="7">
    <location>
        <begin position="48"/>
        <end position="69"/>
    </location>
</feature>
<evidence type="ECO:0000259" key="8">
    <source>
        <dbReference type="PROSITE" id="PS50850"/>
    </source>
</evidence>
<comment type="caution">
    <text evidence="9">The sequence shown here is derived from an EMBL/GenBank/DDBJ whole genome shotgun (WGS) entry which is preliminary data.</text>
</comment>
<feature type="transmembrane region" description="Helical" evidence="7">
    <location>
        <begin position="277"/>
        <end position="295"/>
    </location>
</feature>
<dbReference type="PROSITE" id="PS50850">
    <property type="entry name" value="MFS"/>
    <property type="match status" value="1"/>
</dbReference>
<dbReference type="InterPro" id="IPR004752">
    <property type="entry name" value="AmpG_permease/AT-1"/>
</dbReference>
<evidence type="ECO:0000256" key="6">
    <source>
        <dbReference type="ARBA" id="ARBA00023136"/>
    </source>
</evidence>
<feature type="transmembrane region" description="Helical" evidence="7">
    <location>
        <begin position="18"/>
        <end position="36"/>
    </location>
</feature>
<keyword evidence="3" id="KW-0813">Transport</keyword>
<feature type="domain" description="Major facilitator superfamily (MFS) profile" evidence="8">
    <location>
        <begin position="235"/>
        <end position="435"/>
    </location>
</feature>